<accession>A0AC58QVK9</accession>
<gene>
    <name evidence="2" type="primary">LOC105079746</name>
</gene>
<reference evidence="2" key="1">
    <citation type="submission" date="2025-08" db="UniProtKB">
        <authorList>
            <consortium name="RefSeq"/>
        </authorList>
    </citation>
    <scope>IDENTIFICATION</scope>
    <source>
        <tissue evidence="2">Blood</tissue>
    </source>
</reference>
<name>A0AC58QVK9_CAMBA</name>
<evidence type="ECO:0000313" key="2">
    <source>
        <dbReference type="RefSeq" id="XP_074226315.1"/>
    </source>
</evidence>
<organism evidence="1 2">
    <name type="scientific">Camelus bactrianus</name>
    <name type="common">Bactrian camel</name>
    <dbReference type="NCBI Taxonomy" id="9837"/>
    <lineage>
        <taxon>Eukaryota</taxon>
        <taxon>Metazoa</taxon>
        <taxon>Chordata</taxon>
        <taxon>Craniata</taxon>
        <taxon>Vertebrata</taxon>
        <taxon>Euteleostomi</taxon>
        <taxon>Mammalia</taxon>
        <taxon>Eutheria</taxon>
        <taxon>Laurasiatheria</taxon>
        <taxon>Artiodactyla</taxon>
        <taxon>Tylopoda</taxon>
        <taxon>Camelidae</taxon>
        <taxon>Camelus</taxon>
    </lineage>
</organism>
<proteinExistence type="predicted"/>
<dbReference type="Proteomes" id="UP001732780">
    <property type="component" value="Chromosome 9"/>
</dbReference>
<dbReference type="RefSeq" id="XP_074226315.1">
    <property type="nucleotide sequence ID" value="XM_074370214.1"/>
</dbReference>
<protein>
    <submittedName>
        <fullName evidence="2">Uncharacterized protein LOC105079746 isoform X1</fullName>
    </submittedName>
</protein>
<sequence length="119" mass="12844">MTSWDPGAHGSGRRVAPVQVEEGSLGASRRGCRAALAHMGAPHTATFTTSSLRVAGKEGSREEAFLGRKERGGRGKHPVRPRTGPPVQVSCVFSLEEGLRNIKEKEELKFSRTLQGPPR</sequence>
<evidence type="ECO:0000313" key="1">
    <source>
        <dbReference type="Proteomes" id="UP001732780"/>
    </source>
</evidence>
<keyword evidence="1" id="KW-1185">Reference proteome</keyword>